<dbReference type="HOGENOM" id="CLU_000288_63_44_11"/>
<evidence type="ECO:0000256" key="3">
    <source>
        <dbReference type="ARBA" id="ARBA00022679"/>
    </source>
</evidence>
<dbReference type="InterPro" id="IPR008271">
    <property type="entry name" value="Ser/Thr_kinase_AS"/>
</dbReference>
<dbReference type="STRING" id="710696.Intca_3532"/>
<dbReference type="EMBL" id="CP002343">
    <property type="protein sequence ID" value="ADU50006.1"/>
    <property type="molecule type" value="Genomic_DNA"/>
</dbReference>
<evidence type="ECO:0000256" key="5">
    <source>
        <dbReference type="ARBA" id="ARBA00022777"/>
    </source>
</evidence>
<dbReference type="Proteomes" id="UP000008914">
    <property type="component" value="Chromosome"/>
</dbReference>
<evidence type="ECO:0000259" key="7">
    <source>
        <dbReference type="PROSITE" id="PS50011"/>
    </source>
</evidence>
<organism evidence="8 9">
    <name type="scientific">Intrasporangium calvum (strain ATCC 23552 / DSM 43043 / JCM 3097 / NBRC 12989 / NCIMB 10167 / NRRL B-3866 / 7 KIP)</name>
    <dbReference type="NCBI Taxonomy" id="710696"/>
    <lineage>
        <taxon>Bacteria</taxon>
        <taxon>Bacillati</taxon>
        <taxon>Actinomycetota</taxon>
        <taxon>Actinomycetes</taxon>
        <taxon>Micrococcales</taxon>
        <taxon>Intrasporangiaceae</taxon>
        <taxon>Intrasporangium</taxon>
    </lineage>
</organism>
<sequence>MGARAMNRLQEGFVLGDRYRLEQRIASGGMADVWAGSDDVLKRPVAIKIMRPDSKHEKLFALRFRDEAVHSAGLNHNNIATVFDYGEDDGLAFLVMELVAGEPLSLILRERAPLPAAEARSIMGQAALALAVAHEARVIHRDVKPANILIRPDGVVKLTDFGIARALDASGHTQHGEMLGTPNYISPEQAMGQPATGSSDLYALGVVGHEMLSGSRPFDRGTPIATALSHVNEPPPPLPEDVPDDLAQVINDCLQKNPADRPPNAAAVAVRLGLGDQEVAGLALGLARALNGVPDEMLAPEEVPTQGMPSPADH</sequence>
<evidence type="ECO:0000313" key="9">
    <source>
        <dbReference type="Proteomes" id="UP000008914"/>
    </source>
</evidence>
<dbReference type="KEGG" id="ica:Intca_3532"/>
<dbReference type="EC" id="2.7.11.1" evidence="1"/>
<keyword evidence="3" id="KW-0808">Transferase</keyword>
<keyword evidence="6" id="KW-0067">ATP-binding</keyword>
<keyword evidence="5 8" id="KW-0418">Kinase</keyword>
<dbReference type="PROSITE" id="PS00108">
    <property type="entry name" value="PROTEIN_KINASE_ST"/>
    <property type="match status" value="1"/>
</dbReference>
<dbReference type="SUPFAM" id="SSF56112">
    <property type="entry name" value="Protein kinase-like (PK-like)"/>
    <property type="match status" value="1"/>
</dbReference>
<dbReference type="Gene3D" id="3.30.200.20">
    <property type="entry name" value="Phosphorylase Kinase, domain 1"/>
    <property type="match status" value="1"/>
</dbReference>
<dbReference type="FunFam" id="1.10.510.10:FF:000021">
    <property type="entry name" value="Serine/threonine protein kinase"/>
    <property type="match status" value="1"/>
</dbReference>
<dbReference type="InterPro" id="IPR000719">
    <property type="entry name" value="Prot_kinase_dom"/>
</dbReference>
<dbReference type="GO" id="GO:0005524">
    <property type="term" value="F:ATP binding"/>
    <property type="evidence" value="ECO:0007669"/>
    <property type="project" value="UniProtKB-KW"/>
</dbReference>
<accession>E6S6I9</accession>
<evidence type="ECO:0000256" key="2">
    <source>
        <dbReference type="ARBA" id="ARBA00022527"/>
    </source>
</evidence>
<keyword evidence="9" id="KW-1185">Reference proteome</keyword>
<dbReference type="PANTHER" id="PTHR43289:SF6">
    <property type="entry name" value="SERINE_THREONINE-PROTEIN KINASE NEKL-3"/>
    <property type="match status" value="1"/>
</dbReference>
<evidence type="ECO:0000256" key="4">
    <source>
        <dbReference type="ARBA" id="ARBA00022741"/>
    </source>
</evidence>
<name>E6S6I9_INTC7</name>
<evidence type="ECO:0000256" key="1">
    <source>
        <dbReference type="ARBA" id="ARBA00012513"/>
    </source>
</evidence>
<dbReference type="eggNOG" id="COG0515">
    <property type="taxonomic scope" value="Bacteria"/>
</dbReference>
<protein>
    <recommendedName>
        <fullName evidence="1">non-specific serine/threonine protein kinase</fullName>
        <ecNumber evidence="1">2.7.11.1</ecNumber>
    </recommendedName>
</protein>
<evidence type="ECO:0000256" key="6">
    <source>
        <dbReference type="ARBA" id="ARBA00022840"/>
    </source>
</evidence>
<dbReference type="AlphaFoldDB" id="E6S6I9"/>
<dbReference type="CDD" id="cd14014">
    <property type="entry name" value="STKc_PknB_like"/>
    <property type="match status" value="1"/>
</dbReference>
<dbReference type="Pfam" id="PF00069">
    <property type="entry name" value="Pkinase"/>
    <property type="match status" value="1"/>
</dbReference>
<proteinExistence type="predicted"/>
<feature type="domain" description="Protein kinase" evidence="7">
    <location>
        <begin position="19"/>
        <end position="274"/>
    </location>
</feature>
<evidence type="ECO:0000313" key="8">
    <source>
        <dbReference type="EMBL" id="ADU50006.1"/>
    </source>
</evidence>
<dbReference type="SMART" id="SM00220">
    <property type="entry name" value="S_TKc"/>
    <property type="match status" value="1"/>
</dbReference>
<gene>
    <name evidence="8" type="ordered locus">Intca_3532</name>
</gene>
<dbReference type="GO" id="GO:0004674">
    <property type="term" value="F:protein serine/threonine kinase activity"/>
    <property type="evidence" value="ECO:0007669"/>
    <property type="project" value="UniProtKB-KW"/>
</dbReference>
<dbReference type="InterPro" id="IPR011009">
    <property type="entry name" value="Kinase-like_dom_sf"/>
</dbReference>
<keyword evidence="4" id="KW-0547">Nucleotide-binding</keyword>
<keyword evidence="2 8" id="KW-0723">Serine/threonine-protein kinase</keyword>
<dbReference type="PANTHER" id="PTHR43289">
    <property type="entry name" value="MITOGEN-ACTIVATED PROTEIN KINASE KINASE KINASE 20-RELATED"/>
    <property type="match status" value="1"/>
</dbReference>
<dbReference type="PROSITE" id="PS50011">
    <property type="entry name" value="PROTEIN_KINASE_DOM"/>
    <property type="match status" value="1"/>
</dbReference>
<dbReference type="Gene3D" id="1.10.510.10">
    <property type="entry name" value="Transferase(Phosphotransferase) domain 1"/>
    <property type="match status" value="1"/>
</dbReference>
<reference evidence="8 9" key="1">
    <citation type="journal article" date="2010" name="Stand. Genomic Sci.">
        <title>Complete genome sequence of Intrasporangium calvum type strain (7 KIP).</title>
        <authorList>
            <person name="Del Rio T.G."/>
            <person name="Chertkov O."/>
            <person name="Yasawong M."/>
            <person name="Lucas S."/>
            <person name="Deshpande S."/>
            <person name="Cheng J.F."/>
            <person name="Detter C."/>
            <person name="Tapia R."/>
            <person name="Han C."/>
            <person name="Goodwin L."/>
            <person name="Pitluck S."/>
            <person name="Liolios K."/>
            <person name="Ivanova N."/>
            <person name="Mavromatis K."/>
            <person name="Pati A."/>
            <person name="Chen A."/>
            <person name="Palaniappan K."/>
            <person name="Land M."/>
            <person name="Hauser L."/>
            <person name="Chang Y.J."/>
            <person name="Jeffries C.D."/>
            <person name="Rohde M."/>
            <person name="Pukall R."/>
            <person name="Sikorski J."/>
            <person name="Goker M."/>
            <person name="Woyke T."/>
            <person name="Bristow J."/>
            <person name="Eisen J.A."/>
            <person name="Markowitz V."/>
            <person name="Hugenholtz P."/>
            <person name="Kyrpides N.C."/>
            <person name="Klenk H.P."/>
            <person name="Lapidus A."/>
        </authorList>
    </citation>
    <scope>NUCLEOTIDE SEQUENCE [LARGE SCALE GENOMIC DNA]</scope>
    <source>
        <strain evidence="9">ATCC 23552 / DSM 43043 / JCM 3097 / NBRC 12989 / 7 KIP</strain>
    </source>
</reference>